<evidence type="ECO:0000256" key="4">
    <source>
        <dbReference type="ARBA" id="ARBA00023008"/>
    </source>
</evidence>
<dbReference type="PROSITE" id="PS00196">
    <property type="entry name" value="COPPER_BLUE"/>
    <property type="match status" value="1"/>
</dbReference>
<keyword evidence="4" id="KW-0186">Copper</keyword>
<dbReference type="InterPro" id="IPR013783">
    <property type="entry name" value="Ig-like_fold"/>
</dbReference>
<evidence type="ECO:0000256" key="6">
    <source>
        <dbReference type="SAM" id="SignalP"/>
    </source>
</evidence>
<dbReference type="InterPro" id="IPR000923">
    <property type="entry name" value="BlueCu_1"/>
</dbReference>
<feature type="chain" id="PRO_5045596672" evidence="6">
    <location>
        <begin position="18"/>
        <end position="433"/>
    </location>
</feature>
<dbReference type="Gene3D" id="2.60.40.10">
    <property type="entry name" value="Immunoglobulins"/>
    <property type="match status" value="3"/>
</dbReference>
<keyword evidence="2" id="KW-0479">Metal-binding</keyword>
<evidence type="ECO:0000313" key="9">
    <source>
        <dbReference type="Proteomes" id="UP000805614"/>
    </source>
</evidence>
<evidence type="ECO:0000256" key="5">
    <source>
        <dbReference type="SAM" id="MobiDB-lite"/>
    </source>
</evidence>
<keyword evidence="6" id="KW-0732">Signal</keyword>
<dbReference type="Pfam" id="PF00127">
    <property type="entry name" value="Copper-bind"/>
    <property type="match status" value="1"/>
</dbReference>
<accession>A0ABR7M3T1</accession>
<proteinExistence type="predicted"/>
<dbReference type="InterPro" id="IPR014756">
    <property type="entry name" value="Ig_E-set"/>
</dbReference>
<evidence type="ECO:0000256" key="2">
    <source>
        <dbReference type="ARBA" id="ARBA00022723"/>
    </source>
</evidence>
<feature type="compositionally biased region" description="Polar residues" evidence="5">
    <location>
        <begin position="232"/>
        <end position="243"/>
    </location>
</feature>
<dbReference type="SUPFAM" id="SSF81296">
    <property type="entry name" value="E set domains"/>
    <property type="match status" value="1"/>
</dbReference>
<gene>
    <name evidence="8" type="ORF">HKK74_38615</name>
</gene>
<dbReference type="Gene3D" id="2.60.40.420">
    <property type="entry name" value="Cupredoxins - blue copper proteins"/>
    <property type="match status" value="1"/>
</dbReference>
<dbReference type="Proteomes" id="UP000805614">
    <property type="component" value="Unassembled WGS sequence"/>
</dbReference>
<evidence type="ECO:0000259" key="7">
    <source>
        <dbReference type="Pfam" id="PF00127"/>
    </source>
</evidence>
<dbReference type="RefSeq" id="WP_187248395.1">
    <property type="nucleotide sequence ID" value="NZ_JABVEC010000072.1"/>
</dbReference>
<comment type="caution">
    <text evidence="8">The sequence shown here is derived from an EMBL/GenBank/DDBJ whole genome shotgun (WGS) entry which is preliminary data.</text>
</comment>
<keyword evidence="3" id="KW-0249">Electron transport</keyword>
<dbReference type="InterPro" id="IPR028871">
    <property type="entry name" value="BlueCu_1_BS"/>
</dbReference>
<dbReference type="NCBIfam" id="NF047446">
    <property type="entry name" value="barrel_OmpL47"/>
    <property type="match status" value="3"/>
</dbReference>
<dbReference type="EMBL" id="JABVEC010000072">
    <property type="protein sequence ID" value="MBC6471357.1"/>
    <property type="molecule type" value="Genomic_DNA"/>
</dbReference>
<evidence type="ECO:0000313" key="8">
    <source>
        <dbReference type="EMBL" id="MBC6471357.1"/>
    </source>
</evidence>
<keyword evidence="1" id="KW-0813">Transport</keyword>
<evidence type="ECO:0000256" key="3">
    <source>
        <dbReference type="ARBA" id="ARBA00022982"/>
    </source>
</evidence>
<organism evidence="8 9">
    <name type="scientific">Actinomadura alba</name>
    <dbReference type="NCBI Taxonomy" id="406431"/>
    <lineage>
        <taxon>Bacteria</taxon>
        <taxon>Bacillati</taxon>
        <taxon>Actinomycetota</taxon>
        <taxon>Actinomycetes</taxon>
        <taxon>Streptosporangiales</taxon>
        <taxon>Thermomonosporaceae</taxon>
        <taxon>Actinomadura</taxon>
    </lineage>
</organism>
<dbReference type="InterPro" id="IPR058094">
    <property type="entry name" value="Ig-like_OmpL47-like"/>
</dbReference>
<sequence>MVGVAVSALWLSSSAVANPQDQQLRQAAAQVLTWTADNSMTAYKSVPTTATAGPTTIVFENSTATGNTTGMTHTLTFDTSTPGYNHDVAANIIASPFDASGGRHEIQVNLTPGKYRFFCAIPGHQMMTGELVVTGGASDTTPPQVSASVSGDRDADGNYVGSATVTVSASDTESGVDKVEYSLDGQPFAVYANPLAVAQPGAHTVRYRATDKAGNTSNVGSVSFTVVDPQPKDTTPPQVSASVSGDRDADGNYVGSATVTVSASDTESGVDKVEYSLNGGAFATYSAPVSVNQPGAHTVRHRATDKAGNTSTVGSVNFTVVNPPGKDTTPPQASAQVTGSQDWAWNYVGSARLTISASDTESGVDKVEYSLDGQPFAVYANPLMVAQPGAHTVLYRATDKAGNTSDVSTAKFTVVESGTGSGCKSGKGTGCPK</sequence>
<reference evidence="8 9" key="1">
    <citation type="submission" date="2020-06" db="EMBL/GenBank/DDBJ databases">
        <title>Actinomadura xiongansis sp. nov., isolated from soil of Baiyangdian.</title>
        <authorList>
            <person name="Zhang X."/>
        </authorList>
    </citation>
    <scope>NUCLEOTIDE SEQUENCE [LARGE SCALE GENOMIC DNA]</scope>
    <source>
        <strain evidence="8 9">HBUM206468</strain>
    </source>
</reference>
<feature type="signal peptide" evidence="6">
    <location>
        <begin position="1"/>
        <end position="17"/>
    </location>
</feature>
<keyword evidence="9" id="KW-1185">Reference proteome</keyword>
<evidence type="ECO:0000256" key="1">
    <source>
        <dbReference type="ARBA" id="ARBA00022448"/>
    </source>
</evidence>
<feature type="region of interest" description="Disordered" evidence="5">
    <location>
        <begin position="218"/>
        <end position="251"/>
    </location>
</feature>
<protein>
    <submittedName>
        <fullName evidence="8">Chitobiase/beta-hexosaminidase C-terminal domain-containing protein</fullName>
    </submittedName>
</protein>
<feature type="domain" description="Blue (type 1) copper" evidence="7">
    <location>
        <begin position="58"/>
        <end position="133"/>
    </location>
</feature>
<dbReference type="InterPro" id="IPR008972">
    <property type="entry name" value="Cupredoxin"/>
</dbReference>
<name>A0ABR7M3T1_9ACTN</name>
<dbReference type="SUPFAM" id="SSF49503">
    <property type="entry name" value="Cupredoxins"/>
    <property type="match status" value="1"/>
</dbReference>